<evidence type="ECO:0000313" key="7">
    <source>
        <dbReference type="EnsemblMetazoa" id="CLYHEMP015305.1"/>
    </source>
</evidence>
<dbReference type="Pfam" id="PF10271">
    <property type="entry name" value="Tmp39"/>
    <property type="match status" value="1"/>
</dbReference>
<evidence type="ECO:0000256" key="5">
    <source>
        <dbReference type="ARBA" id="ARBA00023136"/>
    </source>
</evidence>
<feature type="transmembrane region" description="Helical" evidence="6">
    <location>
        <begin position="320"/>
        <end position="338"/>
    </location>
</feature>
<proteinExistence type="inferred from homology"/>
<keyword evidence="5 6" id="KW-0472">Membrane</keyword>
<dbReference type="InterPro" id="IPR019397">
    <property type="entry name" value="Uncharacterised_TMEM39"/>
</dbReference>
<feature type="transmembrane region" description="Helical" evidence="6">
    <location>
        <begin position="190"/>
        <end position="208"/>
    </location>
</feature>
<keyword evidence="8" id="KW-1185">Reference proteome</keyword>
<protein>
    <recommendedName>
        <fullName evidence="9">Transmembrane protein</fullName>
    </recommendedName>
</protein>
<dbReference type="AlphaFoldDB" id="A0A7M5WZV3"/>
<feature type="transmembrane region" description="Helical" evidence="6">
    <location>
        <begin position="6"/>
        <end position="26"/>
    </location>
</feature>
<evidence type="ECO:0000256" key="2">
    <source>
        <dbReference type="ARBA" id="ARBA00010737"/>
    </source>
</evidence>
<feature type="transmembrane region" description="Helical" evidence="6">
    <location>
        <begin position="91"/>
        <end position="111"/>
    </location>
</feature>
<feature type="transmembrane region" description="Helical" evidence="6">
    <location>
        <begin position="154"/>
        <end position="178"/>
    </location>
</feature>
<evidence type="ECO:0008006" key="9">
    <source>
        <dbReference type="Google" id="ProtNLM"/>
    </source>
</evidence>
<dbReference type="PANTHER" id="PTHR12995:SF4">
    <property type="entry name" value="FI21814P1"/>
    <property type="match status" value="1"/>
</dbReference>
<feature type="transmembrane region" description="Helical" evidence="6">
    <location>
        <begin position="123"/>
        <end position="142"/>
    </location>
</feature>
<dbReference type="Proteomes" id="UP000594262">
    <property type="component" value="Unplaced"/>
</dbReference>
<comment type="subcellular location">
    <subcellularLocation>
        <location evidence="1">Membrane</location>
        <topology evidence="1">Multi-pass membrane protein</topology>
    </subcellularLocation>
</comment>
<dbReference type="PANTHER" id="PTHR12995">
    <property type="entry name" value="FI21814P1"/>
    <property type="match status" value="1"/>
</dbReference>
<reference evidence="7" key="1">
    <citation type="submission" date="2021-01" db="UniProtKB">
        <authorList>
            <consortium name="EnsemblMetazoa"/>
        </authorList>
    </citation>
    <scope>IDENTIFICATION</scope>
</reference>
<evidence type="ECO:0000256" key="1">
    <source>
        <dbReference type="ARBA" id="ARBA00004141"/>
    </source>
</evidence>
<evidence type="ECO:0000313" key="8">
    <source>
        <dbReference type="Proteomes" id="UP000594262"/>
    </source>
</evidence>
<keyword evidence="3 6" id="KW-0812">Transmembrane</keyword>
<accession>A0A7M5WZV3</accession>
<sequence>MTELLSLLLLIIYQNCTFAYHIHLLLTKNQVLKLLKSKLQKFMPVLRKPGSHKSAAFRQTSERNVLNNPYLKFVIPALHHTPSPNIPTMNLLQFEITLLTYLTMAMVIQYVNIYKANFYVMDYYLVMIISLILLRRVYWLLLKQTLASEVMYSMIYWSKVAGKALLLLSYFLLITLSIYSTIQTSALEDVLFLCYPAILYLLTFGFTLNPYSHSVLFKLVPHQSYNMQDLVSNNTSLFHQAVTLQTNLSTRLKKTETNGLHNGKAGKGNTTNGHISNGGIMEILENPQSYGKEACTMSPDTVRYEAQCLRTDFYLRIKQILFNSLISAYYVGFIPLKFTQNGWLYYDVWWSMQHIFFVWINTFMLLITFLVPHHYINGLHKCAIHLGGWKKYTGQRDTTPHIWSPLTTWPRDALVRHNKGLFRAIENQNTATPGDVHHSRFYCIFNSPLRLLNWLTIIQLASVIGQFYVLLWSRLWYQCLSVVLMSPISYYLLFRILRGRWAVEATLKEHQTINTGPAG</sequence>
<name>A0A7M5WZV3_9CNID</name>
<evidence type="ECO:0000256" key="4">
    <source>
        <dbReference type="ARBA" id="ARBA00022989"/>
    </source>
</evidence>
<organism evidence="7 8">
    <name type="scientific">Clytia hemisphaerica</name>
    <dbReference type="NCBI Taxonomy" id="252671"/>
    <lineage>
        <taxon>Eukaryota</taxon>
        <taxon>Metazoa</taxon>
        <taxon>Cnidaria</taxon>
        <taxon>Hydrozoa</taxon>
        <taxon>Hydroidolina</taxon>
        <taxon>Leptothecata</taxon>
        <taxon>Obeliida</taxon>
        <taxon>Clytiidae</taxon>
        <taxon>Clytia</taxon>
    </lineage>
</organism>
<dbReference type="RefSeq" id="XP_066919074.1">
    <property type="nucleotide sequence ID" value="XM_067062973.1"/>
</dbReference>
<evidence type="ECO:0000256" key="3">
    <source>
        <dbReference type="ARBA" id="ARBA00022692"/>
    </source>
</evidence>
<feature type="transmembrane region" description="Helical" evidence="6">
    <location>
        <begin position="451"/>
        <end position="469"/>
    </location>
</feature>
<keyword evidence="4 6" id="KW-1133">Transmembrane helix</keyword>
<feature type="transmembrane region" description="Helical" evidence="6">
    <location>
        <begin position="475"/>
        <end position="494"/>
    </location>
</feature>
<dbReference type="GeneID" id="136806408"/>
<dbReference type="EnsemblMetazoa" id="CLYHEMT015305.1">
    <property type="protein sequence ID" value="CLYHEMP015305.1"/>
    <property type="gene ID" value="CLYHEMG015305"/>
</dbReference>
<feature type="transmembrane region" description="Helical" evidence="6">
    <location>
        <begin position="350"/>
        <end position="371"/>
    </location>
</feature>
<evidence type="ECO:0000256" key="6">
    <source>
        <dbReference type="SAM" id="Phobius"/>
    </source>
</evidence>
<dbReference type="GO" id="GO:0016020">
    <property type="term" value="C:membrane"/>
    <property type="evidence" value="ECO:0007669"/>
    <property type="project" value="UniProtKB-SubCell"/>
</dbReference>
<comment type="similarity">
    <text evidence="2">Belongs to the TMEM39 family.</text>
</comment>
<dbReference type="OrthoDB" id="438179at2759"/>